<name>E1ZN48_CHLVA</name>
<evidence type="ECO:0000313" key="3">
    <source>
        <dbReference type="Proteomes" id="UP000008141"/>
    </source>
</evidence>
<feature type="region of interest" description="Disordered" evidence="1">
    <location>
        <begin position="1"/>
        <end position="79"/>
    </location>
</feature>
<feature type="compositionally biased region" description="Low complexity" evidence="1">
    <location>
        <begin position="225"/>
        <end position="241"/>
    </location>
</feature>
<dbReference type="GeneID" id="17352220"/>
<feature type="region of interest" description="Disordered" evidence="1">
    <location>
        <begin position="119"/>
        <end position="176"/>
    </location>
</feature>
<feature type="compositionally biased region" description="Low complexity" evidence="1">
    <location>
        <begin position="124"/>
        <end position="163"/>
    </location>
</feature>
<dbReference type="AlphaFoldDB" id="E1ZN48"/>
<dbReference type="OrthoDB" id="514981at2759"/>
<feature type="compositionally biased region" description="Low complexity" evidence="1">
    <location>
        <begin position="1"/>
        <end position="23"/>
    </location>
</feature>
<feature type="region of interest" description="Disordered" evidence="1">
    <location>
        <begin position="216"/>
        <end position="259"/>
    </location>
</feature>
<reference evidence="2 3" key="1">
    <citation type="journal article" date="2010" name="Plant Cell">
        <title>The Chlorella variabilis NC64A genome reveals adaptation to photosymbiosis, coevolution with viruses, and cryptic sex.</title>
        <authorList>
            <person name="Blanc G."/>
            <person name="Duncan G."/>
            <person name="Agarkova I."/>
            <person name="Borodovsky M."/>
            <person name="Gurnon J."/>
            <person name="Kuo A."/>
            <person name="Lindquist E."/>
            <person name="Lucas S."/>
            <person name="Pangilinan J."/>
            <person name="Polle J."/>
            <person name="Salamov A."/>
            <person name="Terry A."/>
            <person name="Yamada T."/>
            <person name="Dunigan D.D."/>
            <person name="Grigoriev I.V."/>
            <person name="Claverie J.M."/>
            <person name="Van Etten J.L."/>
        </authorList>
    </citation>
    <scope>NUCLEOTIDE SEQUENCE [LARGE SCALE GENOMIC DNA]</scope>
    <source>
        <strain evidence="2 3">NC64A</strain>
    </source>
</reference>
<dbReference type="KEGG" id="cvr:CHLNCDRAFT_58772"/>
<accession>E1ZN48</accession>
<evidence type="ECO:0000313" key="2">
    <source>
        <dbReference type="EMBL" id="EFN52809.1"/>
    </source>
</evidence>
<proteinExistence type="predicted"/>
<evidence type="ECO:0000256" key="1">
    <source>
        <dbReference type="SAM" id="MobiDB-lite"/>
    </source>
</evidence>
<dbReference type="EMBL" id="GL433854">
    <property type="protein sequence ID" value="EFN52809.1"/>
    <property type="molecule type" value="Genomic_DNA"/>
</dbReference>
<dbReference type="InParanoid" id="E1ZN48"/>
<sequence>MEASPESPQQASAQVQADAAAGGWKPGPPAATQDLKPQQPEDRAPAEAGQELLPEAAGGAPAGGASRADSEEDEFDAELGSWLAGRLQRMQPGAELTVGSVKVLGRLLDEITARVLEEARRVNSGEAAPGKTAAAAAGQAGSAAAPAAATDAEAAPAAAAAQPQERRGKQQKMTALTSLDISKALKRVLPGEPASNKLRPYLPAVTKQAWHLDKQSLKGIKKQKQAAAGAAAEEACASGSSKSKENEQRQQQQQMDALP</sequence>
<organism evidence="3">
    <name type="scientific">Chlorella variabilis</name>
    <name type="common">Green alga</name>
    <dbReference type="NCBI Taxonomy" id="554065"/>
    <lineage>
        <taxon>Eukaryota</taxon>
        <taxon>Viridiplantae</taxon>
        <taxon>Chlorophyta</taxon>
        <taxon>core chlorophytes</taxon>
        <taxon>Trebouxiophyceae</taxon>
        <taxon>Chlorellales</taxon>
        <taxon>Chlorellaceae</taxon>
        <taxon>Chlorella clade</taxon>
        <taxon>Chlorella</taxon>
    </lineage>
</organism>
<dbReference type="Proteomes" id="UP000008141">
    <property type="component" value="Unassembled WGS sequence"/>
</dbReference>
<keyword evidence="3" id="KW-1185">Reference proteome</keyword>
<protein>
    <submittedName>
        <fullName evidence="2">Expressed protein</fullName>
    </submittedName>
</protein>
<feature type="compositionally biased region" description="Low complexity" evidence="1">
    <location>
        <begin position="249"/>
        <end position="259"/>
    </location>
</feature>
<dbReference type="RefSeq" id="XP_005844911.1">
    <property type="nucleotide sequence ID" value="XM_005844849.1"/>
</dbReference>
<gene>
    <name evidence="2" type="ORF">CHLNCDRAFT_58772</name>
</gene>
<feature type="compositionally biased region" description="Low complexity" evidence="1">
    <location>
        <begin position="51"/>
        <end position="65"/>
    </location>
</feature>